<evidence type="ECO:0000313" key="3">
    <source>
        <dbReference type="Proteomes" id="UP000006281"/>
    </source>
</evidence>
<dbReference type="STRING" id="1179773.BN6_54490"/>
<feature type="signal peptide" evidence="1">
    <location>
        <begin position="1"/>
        <end position="22"/>
    </location>
</feature>
<dbReference type="RefSeq" id="WP_015102820.1">
    <property type="nucleotide sequence ID" value="NC_019673.1"/>
</dbReference>
<dbReference type="PROSITE" id="PS51257">
    <property type="entry name" value="PROKAR_LIPOPROTEIN"/>
    <property type="match status" value="1"/>
</dbReference>
<sequence>MRSFRVLLVWCVVALAACSAPARGTEPEIGPVPTVAPGAELRLPVEDYLVTDEQGVEIAAARVLLITACLRRFGVEYTVPLPVAQPFGPRSLTERRYGITDAGLAELHGYGMGPRDPALRPAPVKPELDATGQNALTGQGQSVLAGQAVPEGGCAGDADRVLDRDLPAGADPQLGQRLQFESFEAGRQDSRVRAAVAAWSACMAEAGHHYADPLAVAGDPAFIGDVTPTQLATAATDIDCKVRTNLVGVWFTVESAYQRARIEKDPDAFAKAKDANAARLRAARHVPR</sequence>
<dbReference type="OrthoDB" id="4800194at2"/>
<proteinExistence type="predicted"/>
<name>K0K7U0_SACES</name>
<dbReference type="AlphaFoldDB" id="K0K7U0"/>
<dbReference type="Proteomes" id="UP000006281">
    <property type="component" value="Chromosome"/>
</dbReference>
<keyword evidence="1" id="KW-0732">Signal</keyword>
<dbReference type="PATRIC" id="fig|1179773.3.peg.5490"/>
<evidence type="ECO:0000256" key="1">
    <source>
        <dbReference type="SAM" id="SignalP"/>
    </source>
</evidence>
<dbReference type="EMBL" id="HE804045">
    <property type="protein sequence ID" value="CCH32708.1"/>
    <property type="molecule type" value="Genomic_DNA"/>
</dbReference>
<evidence type="ECO:0000313" key="2">
    <source>
        <dbReference type="EMBL" id="CCH32708.1"/>
    </source>
</evidence>
<reference evidence="2 3" key="1">
    <citation type="journal article" date="2012" name="BMC Genomics">
        <title>Complete genome sequence of Saccharothrix espanaensis DSM 44229T and comparison to the other completely sequenced Pseudonocardiaceae.</title>
        <authorList>
            <person name="Strobel T."/>
            <person name="Al-Dilaimi A."/>
            <person name="Blom J."/>
            <person name="Gessner A."/>
            <person name="Kalinowski J."/>
            <person name="Luzhetska M."/>
            <person name="Puhler A."/>
            <person name="Szczepanowski R."/>
            <person name="Bechthold A."/>
            <person name="Ruckert C."/>
        </authorList>
    </citation>
    <scope>NUCLEOTIDE SEQUENCE [LARGE SCALE GENOMIC DNA]</scope>
    <source>
        <strain evidence="3">ATCC 51144 / DSM 44229 / JCM 9112 / NBRC 15066 / NRRL 15764</strain>
    </source>
</reference>
<accession>K0K7U0</accession>
<dbReference type="eggNOG" id="ENOG50332CB">
    <property type="taxonomic scope" value="Bacteria"/>
</dbReference>
<feature type="chain" id="PRO_5003837294" evidence="1">
    <location>
        <begin position="23"/>
        <end position="288"/>
    </location>
</feature>
<organism evidence="2 3">
    <name type="scientific">Saccharothrix espanaensis (strain ATCC 51144 / DSM 44229 / JCM 9112 / NBRC 15066 / NRRL 15764)</name>
    <dbReference type="NCBI Taxonomy" id="1179773"/>
    <lineage>
        <taxon>Bacteria</taxon>
        <taxon>Bacillati</taxon>
        <taxon>Actinomycetota</taxon>
        <taxon>Actinomycetes</taxon>
        <taxon>Pseudonocardiales</taxon>
        <taxon>Pseudonocardiaceae</taxon>
        <taxon>Saccharothrix</taxon>
    </lineage>
</organism>
<keyword evidence="3" id="KW-1185">Reference proteome</keyword>
<protein>
    <submittedName>
        <fullName evidence="2">Putative secreted protein</fullName>
    </submittedName>
</protein>
<dbReference type="HOGENOM" id="CLU_057517_1_0_11"/>
<gene>
    <name evidence="2" type="ordered locus">BN6_54490</name>
</gene>
<dbReference type="KEGG" id="sesp:BN6_54490"/>